<protein>
    <submittedName>
        <fullName evidence="2">Uncharacterized protein</fullName>
    </submittedName>
</protein>
<dbReference type="EMBL" id="BTGU01000039">
    <property type="protein sequence ID" value="GMN51814.1"/>
    <property type="molecule type" value="Genomic_DNA"/>
</dbReference>
<evidence type="ECO:0000313" key="3">
    <source>
        <dbReference type="Proteomes" id="UP001187192"/>
    </source>
</evidence>
<comment type="caution">
    <text evidence="2">The sequence shown here is derived from an EMBL/GenBank/DDBJ whole genome shotgun (WGS) entry which is preliminary data.</text>
</comment>
<sequence>MATVESRTGGGCNITVESRFGVGCDRFHRGVAIQRMISPWSSDQRRISPRSRDQRRISSWIRIS</sequence>
<keyword evidence="3" id="KW-1185">Reference proteome</keyword>
<reference evidence="2" key="1">
    <citation type="submission" date="2023-07" db="EMBL/GenBank/DDBJ databases">
        <title>draft genome sequence of fig (Ficus carica).</title>
        <authorList>
            <person name="Takahashi T."/>
            <person name="Nishimura K."/>
        </authorList>
    </citation>
    <scope>NUCLEOTIDE SEQUENCE</scope>
</reference>
<evidence type="ECO:0000313" key="2">
    <source>
        <dbReference type="EMBL" id="GMN51814.1"/>
    </source>
</evidence>
<gene>
    <name evidence="2" type="ORF">TIFTF001_020958</name>
</gene>
<proteinExistence type="predicted"/>
<accession>A0AA88AFU8</accession>
<feature type="region of interest" description="Disordered" evidence="1">
    <location>
        <begin position="42"/>
        <end position="64"/>
    </location>
</feature>
<name>A0AA88AFU8_FICCA</name>
<evidence type="ECO:0000256" key="1">
    <source>
        <dbReference type="SAM" id="MobiDB-lite"/>
    </source>
</evidence>
<dbReference type="Proteomes" id="UP001187192">
    <property type="component" value="Unassembled WGS sequence"/>
</dbReference>
<organism evidence="2 3">
    <name type="scientific">Ficus carica</name>
    <name type="common">Common fig</name>
    <dbReference type="NCBI Taxonomy" id="3494"/>
    <lineage>
        <taxon>Eukaryota</taxon>
        <taxon>Viridiplantae</taxon>
        <taxon>Streptophyta</taxon>
        <taxon>Embryophyta</taxon>
        <taxon>Tracheophyta</taxon>
        <taxon>Spermatophyta</taxon>
        <taxon>Magnoliopsida</taxon>
        <taxon>eudicotyledons</taxon>
        <taxon>Gunneridae</taxon>
        <taxon>Pentapetalae</taxon>
        <taxon>rosids</taxon>
        <taxon>fabids</taxon>
        <taxon>Rosales</taxon>
        <taxon>Moraceae</taxon>
        <taxon>Ficeae</taxon>
        <taxon>Ficus</taxon>
    </lineage>
</organism>
<feature type="compositionally biased region" description="Basic and acidic residues" evidence="1">
    <location>
        <begin position="43"/>
        <end position="56"/>
    </location>
</feature>
<dbReference type="AlphaFoldDB" id="A0AA88AFU8"/>